<feature type="compositionally biased region" description="Basic and acidic residues" evidence="1">
    <location>
        <begin position="78"/>
        <end position="87"/>
    </location>
</feature>
<gene>
    <name evidence="2" type="ORF">CPB83DRAFT_168396</name>
</gene>
<protein>
    <submittedName>
        <fullName evidence="2">Uncharacterized protein</fullName>
    </submittedName>
</protein>
<dbReference type="EMBL" id="MU157839">
    <property type="protein sequence ID" value="KAF9530575.1"/>
    <property type="molecule type" value="Genomic_DNA"/>
</dbReference>
<dbReference type="Proteomes" id="UP000807306">
    <property type="component" value="Unassembled WGS sequence"/>
</dbReference>
<feature type="region of interest" description="Disordered" evidence="1">
    <location>
        <begin position="1"/>
        <end position="21"/>
    </location>
</feature>
<organism evidence="2 3">
    <name type="scientific">Crepidotus variabilis</name>
    <dbReference type="NCBI Taxonomy" id="179855"/>
    <lineage>
        <taxon>Eukaryota</taxon>
        <taxon>Fungi</taxon>
        <taxon>Dikarya</taxon>
        <taxon>Basidiomycota</taxon>
        <taxon>Agaricomycotina</taxon>
        <taxon>Agaricomycetes</taxon>
        <taxon>Agaricomycetidae</taxon>
        <taxon>Agaricales</taxon>
        <taxon>Agaricineae</taxon>
        <taxon>Crepidotaceae</taxon>
        <taxon>Crepidotus</taxon>
    </lineage>
</organism>
<reference evidence="2" key="1">
    <citation type="submission" date="2020-11" db="EMBL/GenBank/DDBJ databases">
        <authorList>
            <consortium name="DOE Joint Genome Institute"/>
            <person name="Ahrendt S."/>
            <person name="Riley R."/>
            <person name="Andreopoulos W."/>
            <person name="Labutti K."/>
            <person name="Pangilinan J."/>
            <person name="Ruiz-Duenas F.J."/>
            <person name="Barrasa J.M."/>
            <person name="Sanchez-Garcia M."/>
            <person name="Camarero S."/>
            <person name="Miyauchi S."/>
            <person name="Serrano A."/>
            <person name="Linde D."/>
            <person name="Babiker R."/>
            <person name="Drula E."/>
            <person name="Ayuso-Fernandez I."/>
            <person name="Pacheco R."/>
            <person name="Padilla G."/>
            <person name="Ferreira P."/>
            <person name="Barriuso J."/>
            <person name="Kellner H."/>
            <person name="Castanera R."/>
            <person name="Alfaro M."/>
            <person name="Ramirez L."/>
            <person name="Pisabarro A.G."/>
            <person name="Kuo A."/>
            <person name="Tritt A."/>
            <person name="Lipzen A."/>
            <person name="He G."/>
            <person name="Yan M."/>
            <person name="Ng V."/>
            <person name="Cullen D."/>
            <person name="Martin F."/>
            <person name="Rosso M.-N."/>
            <person name="Henrissat B."/>
            <person name="Hibbett D."/>
            <person name="Martinez A.T."/>
            <person name="Grigoriev I.V."/>
        </authorList>
    </citation>
    <scope>NUCLEOTIDE SEQUENCE</scope>
    <source>
        <strain evidence="2">CBS 506.95</strain>
    </source>
</reference>
<evidence type="ECO:0000313" key="2">
    <source>
        <dbReference type="EMBL" id="KAF9530575.1"/>
    </source>
</evidence>
<dbReference type="AlphaFoldDB" id="A0A9P6EKL4"/>
<comment type="caution">
    <text evidence="2">The sequence shown here is derived from an EMBL/GenBank/DDBJ whole genome shotgun (WGS) entry which is preliminary data.</text>
</comment>
<keyword evidence="3" id="KW-1185">Reference proteome</keyword>
<name>A0A9P6EKL4_9AGAR</name>
<accession>A0A9P6EKL4</accession>
<evidence type="ECO:0000313" key="3">
    <source>
        <dbReference type="Proteomes" id="UP000807306"/>
    </source>
</evidence>
<evidence type="ECO:0000256" key="1">
    <source>
        <dbReference type="SAM" id="MobiDB-lite"/>
    </source>
</evidence>
<feature type="compositionally biased region" description="Polar residues" evidence="1">
    <location>
        <begin position="54"/>
        <end position="72"/>
    </location>
</feature>
<proteinExistence type="predicted"/>
<dbReference type="OrthoDB" id="3222453at2759"/>
<feature type="compositionally biased region" description="Polar residues" evidence="1">
    <location>
        <begin position="8"/>
        <end position="21"/>
    </location>
</feature>
<feature type="region of interest" description="Disordered" evidence="1">
    <location>
        <begin position="54"/>
        <end position="87"/>
    </location>
</feature>
<sequence>MPQEPASHPSQPDSTMPNTATRFFDSSASATLERSAITSQTATNGGWILNLTQASSSSEGLPQPLSNATEQGTMPEESCAHHDHPESSNKTRAQVYFDCLLCERRGSPIYIPSPDRNLPKEYRRNGVRPGDVVVINNDGGVSYFFNIFSSADDPINRGRVPPSFRPFPKHLAREETYPYCTDVVMSSSIRSSGSSLGFETSREGALVVMPSGANLTRLANTKRFDKYIERHLESWYHFVLSDGLPIENGDIRLVVGCDKTTNWGMATFLSQERIGGQVVFQRPVSEPYLDCARYTSQCSGSAAAQTGPKAAELDDLREEGSNAPIENQCLFLRTLNPQLSEALFEEIAERVETECFDDWDTGLEPEARGFLTSTSPTVHQLDPNRVLPGYTTKASMNHPSSDINRLLLNKFPNAKLVITGDDDWAGVITKDERFPCAHEVVKRMERTYTLLEQNGVVTLASFDEVLEGPLNKKPSTRHRRHTDETTFIPKIPELFGDNHLNMDLFTSGTTISPPSCFTMSEPETFARNVARPDPYSRSSQTLSDTSPPHMYTSSFLDFTDNTSNLNPFPWSSEEQSPYCDSSSLFRDTNKTQDVSELLLSVYRRIEDVKIHQMS</sequence>